<feature type="domain" description="NYN" evidence="1">
    <location>
        <begin position="42"/>
        <end position="160"/>
    </location>
</feature>
<dbReference type="PANTHER" id="PTHR14379:SF59">
    <property type="entry name" value="NYN DOMAIN-CONTAINING PROTEIN"/>
    <property type="match status" value="1"/>
</dbReference>
<name>A0A1J3HY95_NOCCA</name>
<evidence type="ECO:0000259" key="1">
    <source>
        <dbReference type="Pfam" id="PF01936"/>
    </source>
</evidence>
<sequence length="587" mass="66590">MAEDFSSKISLHPLDETVCLHGEDVENLTKFYTYPSSAERETHVFWDVVQYPIPPNANLKSVRSGIISALDQMGFYGSVSINAYGGRMNHSKDDLYKAQILHIPQGEGEMAVDLIVYAHTRSPRNFMVIPKPDPDSELHRVLKCLQTRHHNLLLVNTKPKAHKQDCPFLSDSDSVQSVVDCTQGLDGGRPIIGGIRMKDTLPVIKDLPSLEFLFHRKLNTQRQGSERKAFVFWDVVKYPIPTYANIINVGNDIRAALQRLGHHGCVEILAFGGDKLNLNHLNDDLYKEARIICIPQGFFETALHFFSTSLFHGPLMVIPKPDPGSDLDRVLTRLKERGYDVLSVKPPDDEDSPQDDLFLQYAQLILGCTYGLYEGKPIIRGRRKMKDIHVIQDFSKPITFEKGATAGVFWNLEDFPFPAGAGWKPDDIYKKIESAFRADGYELSNMLIWAYVDDKEGSWGGDFLKYKTWKSSIYFLPGGGDKSARRNRMLHDISLWATDLESPYYHFPAYLVLVSDQDKVREDEEFSCTLRVLKQSDYNVLVASPTKSKWTKSKWLPSLSTYTFGNERRIRTEGGVGSSGLIHSFCY</sequence>
<protein>
    <recommendedName>
        <fullName evidence="1">NYN domain-containing protein</fullName>
    </recommendedName>
</protein>
<dbReference type="GO" id="GO:0004540">
    <property type="term" value="F:RNA nuclease activity"/>
    <property type="evidence" value="ECO:0007669"/>
    <property type="project" value="InterPro"/>
</dbReference>
<evidence type="ECO:0000313" key="2">
    <source>
        <dbReference type="EMBL" id="JAU72942.1"/>
    </source>
</evidence>
<dbReference type="GO" id="GO:0005777">
    <property type="term" value="C:peroxisome"/>
    <property type="evidence" value="ECO:0007669"/>
    <property type="project" value="InterPro"/>
</dbReference>
<reference evidence="2" key="1">
    <citation type="submission" date="2016-07" db="EMBL/GenBank/DDBJ databases">
        <title>De novo transcriptome assembly of four accessions of the metal hyperaccumulator plant Noccaea caerulescens.</title>
        <authorList>
            <person name="Blande D."/>
            <person name="Halimaa P."/>
            <person name="Tervahauta A.I."/>
            <person name="Aarts M.G."/>
            <person name="Karenlampi S.O."/>
        </authorList>
    </citation>
    <scope>NUCLEOTIDE SEQUENCE</scope>
</reference>
<proteinExistence type="predicted"/>
<organism evidence="2">
    <name type="scientific">Noccaea caerulescens</name>
    <name type="common">Alpine penny-cress</name>
    <name type="synonym">Thlaspi caerulescens</name>
    <dbReference type="NCBI Taxonomy" id="107243"/>
    <lineage>
        <taxon>Eukaryota</taxon>
        <taxon>Viridiplantae</taxon>
        <taxon>Streptophyta</taxon>
        <taxon>Embryophyta</taxon>
        <taxon>Tracheophyta</taxon>
        <taxon>Spermatophyta</taxon>
        <taxon>Magnoliopsida</taxon>
        <taxon>eudicotyledons</taxon>
        <taxon>Gunneridae</taxon>
        <taxon>Pentapetalae</taxon>
        <taxon>rosids</taxon>
        <taxon>malvids</taxon>
        <taxon>Brassicales</taxon>
        <taxon>Brassicaceae</taxon>
        <taxon>Coluteocarpeae</taxon>
        <taxon>Noccaea</taxon>
    </lineage>
</organism>
<dbReference type="AlphaFoldDB" id="A0A1J3HY95"/>
<dbReference type="InterPro" id="IPR021139">
    <property type="entry name" value="NYN"/>
</dbReference>
<dbReference type="CDD" id="cd10910">
    <property type="entry name" value="PIN_limkain_b1_N_like"/>
    <property type="match status" value="1"/>
</dbReference>
<gene>
    <name evidence="2" type="ORF">LE_TR2905_c0_g1_i1_g.8163</name>
</gene>
<dbReference type="InterPro" id="IPR024768">
    <property type="entry name" value="Marf1"/>
</dbReference>
<dbReference type="Pfam" id="PF01936">
    <property type="entry name" value="NYN"/>
    <property type="match status" value="1"/>
</dbReference>
<dbReference type="EMBL" id="GEVL01004399">
    <property type="protein sequence ID" value="JAU72942.1"/>
    <property type="molecule type" value="Transcribed_RNA"/>
</dbReference>
<dbReference type="PANTHER" id="PTHR14379">
    <property type="entry name" value="LIMKAIN B LKAP"/>
    <property type="match status" value="1"/>
</dbReference>
<accession>A0A1J3HY95</accession>
<dbReference type="GO" id="GO:0010468">
    <property type="term" value="P:regulation of gene expression"/>
    <property type="evidence" value="ECO:0007669"/>
    <property type="project" value="InterPro"/>
</dbReference>